<dbReference type="Gene3D" id="3.20.20.450">
    <property type="entry name" value="EAL domain"/>
    <property type="match status" value="1"/>
</dbReference>
<proteinExistence type="predicted"/>
<dbReference type="InterPro" id="IPR001633">
    <property type="entry name" value="EAL_dom"/>
</dbReference>
<dbReference type="GO" id="GO:0071111">
    <property type="term" value="F:cyclic-guanylate-specific phosphodiesterase activity"/>
    <property type="evidence" value="ECO:0007669"/>
    <property type="project" value="InterPro"/>
</dbReference>
<evidence type="ECO:0000259" key="2">
    <source>
        <dbReference type="PROSITE" id="PS50110"/>
    </source>
</evidence>
<evidence type="ECO:0000313" key="5">
    <source>
        <dbReference type="Proteomes" id="UP000509367"/>
    </source>
</evidence>
<dbReference type="CDD" id="cd01948">
    <property type="entry name" value="EAL"/>
    <property type="match status" value="1"/>
</dbReference>
<dbReference type="Pfam" id="PF00563">
    <property type="entry name" value="EAL"/>
    <property type="match status" value="1"/>
</dbReference>
<gene>
    <name evidence="4" type="ORF">HTY61_03285</name>
</gene>
<dbReference type="SUPFAM" id="SSF141868">
    <property type="entry name" value="EAL domain-like"/>
    <property type="match status" value="1"/>
</dbReference>
<dbReference type="SMART" id="SM00448">
    <property type="entry name" value="REC"/>
    <property type="match status" value="1"/>
</dbReference>
<dbReference type="GO" id="GO:0000160">
    <property type="term" value="P:phosphorelay signal transduction system"/>
    <property type="evidence" value="ECO:0007669"/>
    <property type="project" value="InterPro"/>
</dbReference>
<dbReference type="PANTHER" id="PTHR33121:SF70">
    <property type="entry name" value="SIGNALING PROTEIN YKOW"/>
    <property type="match status" value="1"/>
</dbReference>
<protein>
    <submittedName>
        <fullName evidence="4">EAL domain-containing response regulator</fullName>
    </submittedName>
</protein>
<dbReference type="RefSeq" id="WP_175275458.1">
    <property type="nucleotide sequence ID" value="NZ_CP054836.1"/>
</dbReference>
<evidence type="ECO:0000259" key="3">
    <source>
        <dbReference type="PROSITE" id="PS50883"/>
    </source>
</evidence>
<keyword evidence="5" id="KW-1185">Reference proteome</keyword>
<accession>A0A6N1V985</accession>
<dbReference type="Pfam" id="PF00072">
    <property type="entry name" value="Response_reg"/>
    <property type="match status" value="1"/>
</dbReference>
<dbReference type="AlphaFoldDB" id="A0A6N1V985"/>
<dbReference type="SUPFAM" id="SSF52172">
    <property type="entry name" value="CheY-like"/>
    <property type="match status" value="1"/>
</dbReference>
<organism evidence="4 5">
    <name type="scientific">Oricola thermophila</name>
    <dbReference type="NCBI Taxonomy" id="2742145"/>
    <lineage>
        <taxon>Bacteria</taxon>
        <taxon>Pseudomonadati</taxon>
        <taxon>Pseudomonadota</taxon>
        <taxon>Alphaproteobacteria</taxon>
        <taxon>Hyphomicrobiales</taxon>
        <taxon>Ahrensiaceae</taxon>
        <taxon>Oricola</taxon>
    </lineage>
</organism>
<dbReference type="InterPro" id="IPR001789">
    <property type="entry name" value="Sig_transdc_resp-reg_receiver"/>
</dbReference>
<dbReference type="SMART" id="SM00052">
    <property type="entry name" value="EAL"/>
    <property type="match status" value="1"/>
</dbReference>
<reference evidence="4 5" key="1">
    <citation type="submission" date="2020-06" db="EMBL/GenBank/DDBJ databases">
        <title>Oricola thermophila sp. nov. isolated from a tidal sediments.</title>
        <authorList>
            <person name="Kwon K.K."/>
            <person name="Yang S.-H."/>
            <person name="Park M.-J."/>
        </authorList>
    </citation>
    <scope>NUCLEOTIDE SEQUENCE [LARGE SCALE GENOMIC DNA]</scope>
    <source>
        <strain evidence="4 5">MEBiC13590</strain>
    </source>
</reference>
<feature type="domain" description="Response regulatory" evidence="2">
    <location>
        <begin position="2"/>
        <end position="123"/>
    </location>
</feature>
<evidence type="ECO:0000256" key="1">
    <source>
        <dbReference type="PROSITE-ProRule" id="PRU00169"/>
    </source>
</evidence>
<dbReference type="InterPro" id="IPR035919">
    <property type="entry name" value="EAL_sf"/>
</dbReference>
<feature type="modified residue" description="4-aspartylphosphate" evidence="1">
    <location>
        <position position="53"/>
    </location>
</feature>
<dbReference type="KEGG" id="orm:HTY61_03285"/>
<dbReference type="EMBL" id="CP054836">
    <property type="protein sequence ID" value="QKV17561.1"/>
    <property type="molecule type" value="Genomic_DNA"/>
</dbReference>
<dbReference type="PANTHER" id="PTHR33121">
    <property type="entry name" value="CYCLIC DI-GMP PHOSPHODIESTERASE PDEF"/>
    <property type="match status" value="1"/>
</dbReference>
<name>A0A6N1V985_9HYPH</name>
<dbReference type="InterPro" id="IPR050706">
    <property type="entry name" value="Cyclic-di-GMP_PDE-like"/>
</dbReference>
<feature type="domain" description="EAL" evidence="3">
    <location>
        <begin position="126"/>
        <end position="385"/>
    </location>
</feature>
<dbReference type="InterPro" id="IPR011006">
    <property type="entry name" value="CheY-like_superfamily"/>
</dbReference>
<dbReference type="Gene3D" id="3.40.50.2300">
    <property type="match status" value="1"/>
</dbReference>
<sequence length="392" mass="42449">MHTLILDNDTDCAGAERTLCSLGFDDIDCRSEGAGALDAIVKADPPYDLVLLDLNMPGIDGLALLRALAEARFDGGIVLLSGGSQTILSSARHIAGKQGLKILGTLAKPVAADRLRDIIRRAQAERPKEKTEFTPAHPAGQSGLVPLLHYQPQIDIRDESVVGAEALLRCRAPDGTLYGPEALLAGQEAVAPRVELAVSMFDVLCADMKALESRTGWDKNVSFNIDARVLERGDLLPRIKAAVKRHGIEPGRITIELTEARLPRDATRLLEVIARLGMAGFEMSLDDFGTGASNFELLREGAFNEVKFDKSILQAAARGDDVSRRFLQIVVDIAQTLDIRVVAEGIESERDIACMKELGITIAQGYRFSRPSDLDGFARMLAADGRTIRPEA</sequence>
<dbReference type="Proteomes" id="UP000509367">
    <property type="component" value="Chromosome"/>
</dbReference>
<dbReference type="PROSITE" id="PS50110">
    <property type="entry name" value="RESPONSE_REGULATORY"/>
    <property type="match status" value="1"/>
</dbReference>
<dbReference type="PROSITE" id="PS50883">
    <property type="entry name" value="EAL"/>
    <property type="match status" value="1"/>
</dbReference>
<evidence type="ECO:0000313" key="4">
    <source>
        <dbReference type="EMBL" id="QKV17561.1"/>
    </source>
</evidence>
<keyword evidence="1" id="KW-0597">Phosphoprotein</keyword>